<dbReference type="Pfam" id="PF00583">
    <property type="entry name" value="Acetyltransf_1"/>
    <property type="match status" value="1"/>
</dbReference>
<sequence>MLRESPDSVGNEVLLRKPRAEDGVHVWDLVQSCSPPLDANSVYCNLLQCTHYSDTCVVAEKENTIIGWLSGYRLPADNQIIFIWQICIHERARRCGLGKKMIQNVLSRDHSIKKIQATITPNNKASWQLFRSFASQLSLPFSSEILFHHEHHFGRRGHESEFLVTIGPHLSESS</sequence>
<evidence type="ECO:0000256" key="7">
    <source>
        <dbReference type="ARBA" id="ARBA00048924"/>
    </source>
</evidence>
<evidence type="ECO:0000256" key="3">
    <source>
        <dbReference type="ARBA" id="ARBA00012355"/>
    </source>
</evidence>
<evidence type="ECO:0000256" key="5">
    <source>
        <dbReference type="ARBA" id="ARBA00022679"/>
    </source>
</evidence>
<comment type="similarity">
    <text evidence="2">Belongs to the acetyltransferase family. EctA subfamily.</text>
</comment>
<proteinExistence type="inferred from homology"/>
<dbReference type="AlphaFoldDB" id="A0A7S3NLP3"/>
<evidence type="ECO:0000256" key="1">
    <source>
        <dbReference type="ARBA" id="ARBA00004978"/>
    </source>
</evidence>
<dbReference type="GO" id="GO:0019491">
    <property type="term" value="P:ectoine biosynthetic process"/>
    <property type="evidence" value="ECO:0007669"/>
    <property type="project" value="UniProtKB-UniPathway"/>
</dbReference>
<gene>
    <name evidence="9" type="ORF">ALAG00032_LOCUS6626</name>
</gene>
<evidence type="ECO:0000256" key="6">
    <source>
        <dbReference type="ARBA" id="ARBA00023315"/>
    </source>
</evidence>
<dbReference type="NCBIfam" id="TIGR02406">
    <property type="entry name" value="ectoine_EctA"/>
    <property type="match status" value="1"/>
</dbReference>
<dbReference type="EMBL" id="HBIJ01009413">
    <property type="protein sequence ID" value="CAE0365882.1"/>
    <property type="molecule type" value="Transcribed_RNA"/>
</dbReference>
<dbReference type="GO" id="GO:0033816">
    <property type="term" value="F:diaminobutyrate acetyltransferase activity"/>
    <property type="evidence" value="ECO:0007669"/>
    <property type="project" value="UniProtKB-EC"/>
</dbReference>
<dbReference type="UniPathway" id="UPA00067">
    <property type="reaction ID" value="UER00122"/>
</dbReference>
<keyword evidence="6" id="KW-0012">Acyltransferase</keyword>
<feature type="domain" description="N-acetyltransferase" evidence="8">
    <location>
        <begin position="13"/>
        <end position="174"/>
    </location>
</feature>
<reference evidence="9" key="1">
    <citation type="submission" date="2021-01" db="EMBL/GenBank/DDBJ databases">
        <authorList>
            <person name="Corre E."/>
            <person name="Pelletier E."/>
            <person name="Niang G."/>
            <person name="Scheremetjew M."/>
            <person name="Finn R."/>
            <person name="Kale V."/>
            <person name="Holt S."/>
            <person name="Cochrane G."/>
            <person name="Meng A."/>
            <person name="Brown T."/>
            <person name="Cohen L."/>
        </authorList>
    </citation>
    <scope>NUCLEOTIDE SEQUENCE</scope>
    <source>
        <strain evidence="9">CCMP1510</strain>
    </source>
</reference>
<comment type="catalytic activity">
    <reaction evidence="7">
        <text>L-2,4-diaminobutanoate + acetyl-CoA = (2S)-4-acetamido-2-aminobutanoate + CoA + H(+)</text>
        <dbReference type="Rhea" id="RHEA:16901"/>
        <dbReference type="ChEBI" id="CHEBI:15378"/>
        <dbReference type="ChEBI" id="CHEBI:57287"/>
        <dbReference type="ChEBI" id="CHEBI:57288"/>
        <dbReference type="ChEBI" id="CHEBI:58761"/>
        <dbReference type="ChEBI" id="CHEBI:58929"/>
        <dbReference type="EC" id="2.3.1.178"/>
    </reaction>
</comment>
<organism evidence="9">
    <name type="scientific">Aureoumbra lagunensis</name>
    <dbReference type="NCBI Taxonomy" id="44058"/>
    <lineage>
        <taxon>Eukaryota</taxon>
        <taxon>Sar</taxon>
        <taxon>Stramenopiles</taxon>
        <taxon>Ochrophyta</taxon>
        <taxon>Pelagophyceae</taxon>
        <taxon>Pelagomonadales</taxon>
        <taxon>Aureoumbra</taxon>
    </lineage>
</organism>
<dbReference type="SUPFAM" id="SSF55729">
    <property type="entry name" value="Acyl-CoA N-acyltransferases (Nat)"/>
    <property type="match status" value="1"/>
</dbReference>
<evidence type="ECO:0000259" key="8">
    <source>
        <dbReference type="PROSITE" id="PS51186"/>
    </source>
</evidence>
<accession>A0A7S3NLP3</accession>
<dbReference type="Gene3D" id="3.40.630.30">
    <property type="match status" value="1"/>
</dbReference>
<name>A0A7S3NLP3_9STRA</name>
<keyword evidence="5" id="KW-0808">Transferase</keyword>
<dbReference type="EC" id="2.3.1.178" evidence="3"/>
<evidence type="ECO:0000256" key="2">
    <source>
        <dbReference type="ARBA" id="ARBA00010712"/>
    </source>
</evidence>
<protein>
    <recommendedName>
        <fullName evidence="4">L-2,4-diaminobutyric acid acetyltransferase</fullName>
        <ecNumber evidence="3">2.3.1.178</ecNumber>
    </recommendedName>
</protein>
<dbReference type="InterPro" id="IPR000182">
    <property type="entry name" value="GNAT_dom"/>
</dbReference>
<evidence type="ECO:0000256" key="4">
    <source>
        <dbReference type="ARBA" id="ARBA00017935"/>
    </source>
</evidence>
<dbReference type="InterPro" id="IPR012772">
    <property type="entry name" value="Ectoine_EctA"/>
</dbReference>
<comment type="pathway">
    <text evidence="1">Amine and polyamine biosynthesis; ectoine biosynthesis; L-ectoine from L-aspartate 4-semialdehyde: step 2/3.</text>
</comment>
<evidence type="ECO:0000313" key="9">
    <source>
        <dbReference type="EMBL" id="CAE0365882.1"/>
    </source>
</evidence>
<dbReference type="PROSITE" id="PS51186">
    <property type="entry name" value="GNAT"/>
    <property type="match status" value="1"/>
</dbReference>
<dbReference type="CDD" id="cd04301">
    <property type="entry name" value="NAT_SF"/>
    <property type="match status" value="1"/>
</dbReference>
<dbReference type="InterPro" id="IPR016181">
    <property type="entry name" value="Acyl_CoA_acyltransferase"/>
</dbReference>